<dbReference type="GO" id="GO:0008652">
    <property type="term" value="P:amino acid biosynthetic process"/>
    <property type="evidence" value="ECO:0007669"/>
    <property type="project" value="UniProtKB-KW"/>
</dbReference>
<dbReference type="PANTHER" id="PTHR21225:SF10">
    <property type="entry name" value="PHOSPHO-2-DEHYDRO-3-DEOXYHEPTONATE ALDOLASE, TYR-SENSITIVE"/>
    <property type="match status" value="1"/>
</dbReference>
<dbReference type="EMBL" id="VSSQ01054539">
    <property type="protein sequence ID" value="MPN08487.1"/>
    <property type="molecule type" value="Genomic_DNA"/>
</dbReference>
<keyword evidence="5" id="KW-0057">Aromatic amino acid biosynthesis</keyword>
<evidence type="ECO:0000256" key="3">
    <source>
        <dbReference type="ARBA" id="ARBA00022605"/>
    </source>
</evidence>
<dbReference type="GO" id="GO:0003849">
    <property type="term" value="F:3-deoxy-7-phosphoheptulonate synthase activity"/>
    <property type="evidence" value="ECO:0007669"/>
    <property type="project" value="UniProtKB-EC"/>
</dbReference>
<keyword evidence="4 8" id="KW-0808">Transferase</keyword>
<protein>
    <recommendedName>
        <fullName evidence="2">3-deoxy-7-phosphoheptulonate synthase</fullName>
        <ecNumber evidence="2">2.5.1.54</ecNumber>
    </recommendedName>
</protein>
<feature type="domain" description="DAHP synthetase I/KDSA" evidence="7">
    <location>
        <begin position="1"/>
        <end position="247"/>
    </location>
</feature>
<sequence>MRVYFEKPRTTVGWKGLIYDPDINYSYNIEKGIFIARKLMLQIVDLGLPVATEMLDPILAQYIADAVSWAAIGARTTESQTHRQLGSGLSMPVGFKNATDGSFQTAIDAVATARSEHSFIGVLEDGHVGVFRTTGNPYGHIVLRGGAQPNYGPEHIAFLKVAMKKAKLRPSIVVDCSHANSEKNYERQHLVLEDVVRQISGGEKSIVGVMLESYLQPGAQKIKPECPPAADVSITDSCIGWEETDRIIRAAYENLGGKPQA</sequence>
<comment type="catalytic activity">
    <reaction evidence="6">
        <text>D-erythrose 4-phosphate + phosphoenolpyruvate + H2O = 7-phospho-2-dehydro-3-deoxy-D-arabino-heptonate + phosphate</text>
        <dbReference type="Rhea" id="RHEA:14717"/>
        <dbReference type="ChEBI" id="CHEBI:15377"/>
        <dbReference type="ChEBI" id="CHEBI:16897"/>
        <dbReference type="ChEBI" id="CHEBI:43474"/>
        <dbReference type="ChEBI" id="CHEBI:58394"/>
        <dbReference type="ChEBI" id="CHEBI:58702"/>
        <dbReference type="EC" id="2.5.1.54"/>
    </reaction>
</comment>
<dbReference type="InterPro" id="IPR013785">
    <property type="entry name" value="Aldolase_TIM"/>
</dbReference>
<dbReference type="InterPro" id="IPR006219">
    <property type="entry name" value="DAHP_synth_1"/>
</dbReference>
<evidence type="ECO:0000256" key="5">
    <source>
        <dbReference type="ARBA" id="ARBA00023141"/>
    </source>
</evidence>
<comment type="similarity">
    <text evidence="1">Belongs to the class-I DAHP synthase family.</text>
</comment>
<accession>A0A645F2N9</accession>
<dbReference type="GO" id="GO:0005737">
    <property type="term" value="C:cytoplasm"/>
    <property type="evidence" value="ECO:0007669"/>
    <property type="project" value="TreeGrafter"/>
</dbReference>
<dbReference type="SUPFAM" id="SSF51569">
    <property type="entry name" value="Aldolase"/>
    <property type="match status" value="1"/>
</dbReference>
<dbReference type="InterPro" id="IPR006218">
    <property type="entry name" value="DAHP1/KDSA"/>
</dbReference>
<organism evidence="8">
    <name type="scientific">bioreactor metagenome</name>
    <dbReference type="NCBI Taxonomy" id="1076179"/>
    <lineage>
        <taxon>unclassified sequences</taxon>
        <taxon>metagenomes</taxon>
        <taxon>ecological metagenomes</taxon>
    </lineage>
</organism>
<evidence type="ECO:0000256" key="2">
    <source>
        <dbReference type="ARBA" id="ARBA00012694"/>
    </source>
</evidence>
<dbReference type="GO" id="GO:0009073">
    <property type="term" value="P:aromatic amino acid family biosynthetic process"/>
    <property type="evidence" value="ECO:0007669"/>
    <property type="project" value="UniProtKB-KW"/>
</dbReference>
<reference evidence="8" key="1">
    <citation type="submission" date="2019-08" db="EMBL/GenBank/DDBJ databases">
        <authorList>
            <person name="Kucharzyk K."/>
            <person name="Murdoch R.W."/>
            <person name="Higgins S."/>
            <person name="Loffler F."/>
        </authorList>
    </citation>
    <scope>NUCLEOTIDE SEQUENCE</scope>
</reference>
<evidence type="ECO:0000259" key="7">
    <source>
        <dbReference type="Pfam" id="PF00793"/>
    </source>
</evidence>
<evidence type="ECO:0000256" key="4">
    <source>
        <dbReference type="ARBA" id="ARBA00022679"/>
    </source>
</evidence>
<dbReference type="NCBIfam" id="NF009395">
    <property type="entry name" value="PRK12755.1"/>
    <property type="match status" value="1"/>
</dbReference>
<gene>
    <name evidence="8" type="primary">aroF_30</name>
    <name evidence="8" type="ORF">SDC9_155769</name>
</gene>
<proteinExistence type="inferred from homology"/>
<dbReference type="AlphaFoldDB" id="A0A645F2N9"/>
<comment type="caution">
    <text evidence="8">The sequence shown here is derived from an EMBL/GenBank/DDBJ whole genome shotgun (WGS) entry which is preliminary data.</text>
</comment>
<name>A0A645F2N9_9ZZZZ</name>
<dbReference type="PANTHER" id="PTHR21225">
    <property type="entry name" value="PHOSPHO-2-DEHYDRO-3-DEOXYHEPTONATE ALDOLASE DAHP SYNTHETASE"/>
    <property type="match status" value="1"/>
</dbReference>
<dbReference type="NCBIfam" id="TIGR00034">
    <property type="entry name" value="aroFGH"/>
    <property type="match status" value="1"/>
</dbReference>
<dbReference type="Gene3D" id="3.20.20.70">
    <property type="entry name" value="Aldolase class I"/>
    <property type="match status" value="1"/>
</dbReference>
<evidence type="ECO:0000313" key="8">
    <source>
        <dbReference type="EMBL" id="MPN08487.1"/>
    </source>
</evidence>
<evidence type="ECO:0000256" key="1">
    <source>
        <dbReference type="ARBA" id="ARBA00007985"/>
    </source>
</evidence>
<dbReference type="Pfam" id="PF00793">
    <property type="entry name" value="DAHP_synth_1"/>
    <property type="match status" value="1"/>
</dbReference>
<evidence type="ECO:0000256" key="6">
    <source>
        <dbReference type="ARBA" id="ARBA00047508"/>
    </source>
</evidence>
<keyword evidence="3" id="KW-0028">Amino-acid biosynthesis</keyword>
<dbReference type="EC" id="2.5.1.54" evidence="2"/>